<dbReference type="KEGG" id="scy:SCATT_25460"/>
<dbReference type="AlphaFoldDB" id="G8WWN0"/>
<dbReference type="PATRIC" id="fig|1003195.29.peg.2552"/>
<organism evidence="1 2">
    <name type="scientific">Streptantibioticus cattleyicolor (strain ATCC 35852 / DSM 46488 / JCM 4925 / NBRC 14057 / NRRL 8057)</name>
    <name type="common">Streptomyces cattleya</name>
    <dbReference type="NCBI Taxonomy" id="1003195"/>
    <lineage>
        <taxon>Bacteria</taxon>
        <taxon>Bacillati</taxon>
        <taxon>Actinomycetota</taxon>
        <taxon>Actinomycetes</taxon>
        <taxon>Kitasatosporales</taxon>
        <taxon>Streptomycetaceae</taxon>
        <taxon>Streptantibioticus</taxon>
    </lineage>
</organism>
<gene>
    <name evidence="1" type="ordered locus">SCATT_25460</name>
</gene>
<dbReference type="EMBL" id="CP003219">
    <property type="protein sequence ID" value="AEW94917.1"/>
    <property type="molecule type" value="Genomic_DNA"/>
</dbReference>
<keyword evidence="2" id="KW-1185">Reference proteome</keyword>
<dbReference type="RefSeq" id="WP_014627924.1">
    <property type="nucleotide sequence ID" value="NC_016111.1"/>
</dbReference>
<name>G8WWN0_STREN</name>
<evidence type="ECO:0000313" key="1">
    <source>
        <dbReference type="EMBL" id="AEW94917.1"/>
    </source>
</evidence>
<dbReference type="HOGENOM" id="CLU_3141057_0_0_11"/>
<proteinExistence type="predicted"/>
<evidence type="ECO:0000313" key="2">
    <source>
        <dbReference type="Proteomes" id="UP000007842"/>
    </source>
</evidence>
<dbReference type="STRING" id="1003195.SCATT_25460"/>
<sequence length="49" mass="5098">MPPVTVRVRAVRHRRADAGPACLGLALATAVPAPAARARGAAKRRSVRV</sequence>
<reference evidence="2" key="1">
    <citation type="submission" date="2011-12" db="EMBL/GenBank/DDBJ databases">
        <title>Complete genome sequence of Streptomyces cattleya strain DSM 46488.</title>
        <authorList>
            <person name="Ou H.-Y."/>
            <person name="Li P."/>
            <person name="Zhao C."/>
            <person name="O'Hagan D."/>
            <person name="Deng Z."/>
        </authorList>
    </citation>
    <scope>NUCLEOTIDE SEQUENCE [LARGE SCALE GENOMIC DNA]</scope>
    <source>
        <strain evidence="2">ATCC 35852 / DSM 46488 / JCM 4925 / NBRC 14057 / NRRL 8057</strain>
    </source>
</reference>
<dbReference type="Proteomes" id="UP000007842">
    <property type="component" value="Chromosome"/>
</dbReference>
<protein>
    <submittedName>
        <fullName evidence="1">Uncharacterized protein</fullName>
    </submittedName>
</protein>
<accession>G8WWN0</accession>